<dbReference type="EnsemblMetazoa" id="ASIC018999-RA">
    <property type="protein sequence ID" value="ASIC018999-PA"/>
    <property type="gene ID" value="ASIC018999"/>
</dbReference>
<accession>A0A084WL64</accession>
<sequence length="207" mass="22749">MAMKVVILKQSVSPFGRPGDELRYEAGGCVRRLCCTGRPGAVHNHVPPRTSEPDQNPPDVPTGRACPPIIDMNSTITISPARRKNENHRRYLITRTTLRSMHSVGLLPPPSPPPEANALHPVACFSFLFHSGGFGCLSQNVVHCSLALGKNSLVPDFHPKPRGRTVPDKNFTITSVHLLQLSSTLQGGWAAWVENTEPYRFSNSRNE</sequence>
<reference evidence="3" key="2">
    <citation type="submission" date="2020-05" db="UniProtKB">
        <authorList>
            <consortium name="EnsemblMetazoa"/>
        </authorList>
    </citation>
    <scope>IDENTIFICATION</scope>
</reference>
<feature type="region of interest" description="Disordered" evidence="1">
    <location>
        <begin position="41"/>
        <end position="66"/>
    </location>
</feature>
<keyword evidence="4" id="KW-1185">Reference proteome</keyword>
<dbReference type="Proteomes" id="UP000030765">
    <property type="component" value="Unassembled WGS sequence"/>
</dbReference>
<dbReference type="EMBL" id="KE525350">
    <property type="protein sequence ID" value="KFB50958.1"/>
    <property type="molecule type" value="Genomic_DNA"/>
</dbReference>
<evidence type="ECO:0000256" key="1">
    <source>
        <dbReference type="SAM" id="MobiDB-lite"/>
    </source>
</evidence>
<dbReference type="EMBL" id="ATLV01024189">
    <property type="status" value="NOT_ANNOTATED_CDS"/>
    <property type="molecule type" value="Genomic_DNA"/>
</dbReference>
<evidence type="ECO:0000313" key="3">
    <source>
        <dbReference type="EnsemblMetazoa" id="ASIC018999-PA"/>
    </source>
</evidence>
<dbReference type="VEuPathDB" id="VectorBase:ASIC018999"/>
<protein>
    <submittedName>
        <fullName evidence="2 3">Peptidase M20</fullName>
    </submittedName>
</protein>
<dbReference type="AlphaFoldDB" id="A0A084WL64"/>
<proteinExistence type="predicted"/>
<evidence type="ECO:0000313" key="2">
    <source>
        <dbReference type="EMBL" id="KFB50958.1"/>
    </source>
</evidence>
<evidence type="ECO:0000313" key="4">
    <source>
        <dbReference type="Proteomes" id="UP000030765"/>
    </source>
</evidence>
<organism evidence="2">
    <name type="scientific">Anopheles sinensis</name>
    <name type="common">Mosquito</name>
    <dbReference type="NCBI Taxonomy" id="74873"/>
    <lineage>
        <taxon>Eukaryota</taxon>
        <taxon>Metazoa</taxon>
        <taxon>Ecdysozoa</taxon>
        <taxon>Arthropoda</taxon>
        <taxon>Hexapoda</taxon>
        <taxon>Insecta</taxon>
        <taxon>Pterygota</taxon>
        <taxon>Neoptera</taxon>
        <taxon>Endopterygota</taxon>
        <taxon>Diptera</taxon>
        <taxon>Nematocera</taxon>
        <taxon>Culicoidea</taxon>
        <taxon>Culicidae</taxon>
        <taxon>Anophelinae</taxon>
        <taxon>Anopheles</taxon>
    </lineage>
</organism>
<reference evidence="2 4" key="1">
    <citation type="journal article" date="2014" name="BMC Genomics">
        <title>Genome sequence of Anopheles sinensis provides insight into genetics basis of mosquito competence for malaria parasites.</title>
        <authorList>
            <person name="Zhou D."/>
            <person name="Zhang D."/>
            <person name="Ding G."/>
            <person name="Shi L."/>
            <person name="Hou Q."/>
            <person name="Ye Y."/>
            <person name="Xu Y."/>
            <person name="Zhou H."/>
            <person name="Xiong C."/>
            <person name="Li S."/>
            <person name="Yu J."/>
            <person name="Hong S."/>
            <person name="Yu X."/>
            <person name="Zou P."/>
            <person name="Chen C."/>
            <person name="Chang X."/>
            <person name="Wang W."/>
            <person name="Lv Y."/>
            <person name="Sun Y."/>
            <person name="Ma L."/>
            <person name="Shen B."/>
            <person name="Zhu C."/>
        </authorList>
    </citation>
    <scope>NUCLEOTIDE SEQUENCE [LARGE SCALE GENOMIC DNA]</scope>
</reference>
<gene>
    <name evidence="2" type="ORF">ZHAS_00018999</name>
</gene>
<name>A0A084WL64_ANOSI</name>